<sequence>MFLNDVIRRRLATVLQPWLRDDLELELKLGILRSNGTLNNTSLNITALNELLDDPSRFCFKEATVEHLSLQFSPFSPSAFTIVARGLRVVLSLGEEEDEGGGKWRRKPRDTTVDERNKVLEDIDPEGCALHDAIKKISDITTRTWGISILDTVFRHSHLQLHDVHVLLQSPCLNDSCSLYMKELGAGSRIIGQRGFVRGLMSSFLMPFEESSFEIDVNSFEINLNRESHTSCVLPATNMFAFVKSNHLHSLSLCFHLPALSILFSPSDLSVILLLCGLMSKENKCPRTGRQLWNIVATKINSLRATSNLALIKVVKIACLWLCYINTYQNMLLLVGYPADEKMKRSATLMFRDTSCSRTIRSQWNLIAEIENDLPLHTIAAARRIIRHRVASRDPDENRNFGELLSTGPLSKLRQLFLVILSMIGAFLVSFMKILFLYKLAIFSESRPGFGSVHENPILQQRITLKIEEISVSVSPDIDVQPSVSGKAYSGTKISLQHLQAFNFSIDAFFVRYMVNISEKCFTFASGRLKVFSSKAGASGYAEEHWNKEVDNKQIVVWGEPAQIIHVPDATSDNATTSVPHLGHLLGKLWLNWKDSCSESEGENMPNVQAPWILVDIRSSLKDHVNCGLVVGKLNFNLGYYSFASTVVLLRQIQSVCWSPKSNNVVCHSPAITIEDPPVRYCSKITSFFSQIEMGIIRMLPEKHVRIGTLIAGPHILISLLKDQFNPHHLVTQVSFEICNIELLVSPNLDDNVGLSGENTECLGLKEPQEIDISKSDNGVYSCQGKISMNAYLKVNGLKAYVGGPSENKKHETIVLEPKTTILSYVRKDHHAFGSSVVAVSATFRCVAAGFSCLFFLDELYVLTKIVSEILDQSLAFTVNGSGGNQSYEEVSSRETNYSESECGQTIFVRSKQSSLVTSPQVFVDSNCELNSCDMVLYYSRKSCSQENCLNPSMTPSERETGGKPTVHDPSNNGVHISMQHLMTEFMFNGRNLDVVIDTTGVRCIIFKYLTEFDGTSHKSELNNLSCSPNFLTEASVYRSKLCFCLRKPEKALPSASLHTPADETSSHWLFTNIVLSGMYMAGCLVKDILVDQLEELNASFSVGGELQAISCECQGGSVILEAAAVTMFIECFALYYQKISEFWPSGLSSGKAVVPQYVTEIVPLDSHHSANPQQVQCREVIWDCLEAFSMSLSHLSLVLMERDESGRLHELLFEVNYHFSLELLDTVRKASISISKFSMLSRSRHKAKVTQSPFSSMVPDDSIASFISKDCSPSLQHKDSIQHDLADIGPSTSVSQRVEGPVAEDQISPYSNNFWVGSGSLLGFDMTISLFEINMLLSAFGSWSKVLSREETAKVESRHWSYNQEAGGSLREMVPDGAVVVIQDVDQHMYIAVEASESGYDIAGAIHYSLVGERALFRVKYHKPRRWESKVQYFSLISLYGKDNSGESLRLSCRPKSRFVDISSSSDSGSALWRMLPFTPDAYENAIELESSISLSERTFHLVNKKNDCAVSFNDGVLEFVNKPGNLFKWKVLEVSNNLSPNRYLMDVGNSQRTGSDSQNVSNVTGVGESRTNQKFLGITMAVDKVTLTIVHELSDAEEKFPLLQGSILPYQAIIQISNLKLRVINTFEVILYYFNAQRNSWTEFIQPLEICSFYSQKFPFEGVENCTHGVPSHFYAKIKEVSISLSEVSLDILLLVIGKLELAGPYAVKSSVVLANCCKVTNQSGLTLICQFYDNQDASISARQSTTVYLRFWRQKKRQFKLKTPLSQAVVSEMHATTIDHNISRVLEPLANQPPEASFFSVQLLQQGSLSTSPIHLSLLEACQFAWRTRIVLSQDSKSFPGPFIVLEVSKGIEDGLSIVVSPLLKIHNETDFSLELRFHRPHHEQTESASLVLKAGDIVDDSMTAFSAIDLSGGLRKALTSLSVGNYVFSFRPNIADSSKNFEESSVEWSDDLKGGKPVCLSGVFDKLSYQVQKAFSVKNIKSSLNSASCAIKSKEGSDANIYFLIKTVGKAIPVVNPDSFGYAPGNKNSPVAMQEQKEIFVLPTVKVSNLLHTEIHVSLTDKVNSSDWVRKLQKQKVDISHLDIELEFGGKYFAMLRLSRGHRGMLQAGVFTSYALQNDTDVSLFCFSANQKPLSRVDMERLGTGIPPELGSHLPPSSITS</sequence>
<accession>A0A830BAB0</accession>
<keyword evidence="2" id="KW-0812">Transmembrane</keyword>
<evidence type="ECO:0000313" key="3">
    <source>
        <dbReference type="EMBL" id="GFP80965.1"/>
    </source>
</evidence>
<dbReference type="Proteomes" id="UP000653305">
    <property type="component" value="Unassembled WGS sequence"/>
</dbReference>
<comment type="caution">
    <text evidence="3">The sequence shown here is derived from an EMBL/GenBank/DDBJ whole genome shotgun (WGS) entry which is preliminary data.</text>
</comment>
<evidence type="ECO:0000256" key="1">
    <source>
        <dbReference type="SAM" id="MobiDB-lite"/>
    </source>
</evidence>
<feature type="transmembrane region" description="Helical" evidence="2">
    <location>
        <begin position="416"/>
        <end position="438"/>
    </location>
</feature>
<dbReference type="GO" id="GO:0006623">
    <property type="term" value="P:protein targeting to vacuole"/>
    <property type="evidence" value="ECO:0007669"/>
    <property type="project" value="TreeGrafter"/>
</dbReference>
<dbReference type="PANTHER" id="PTHR16166:SF130">
    <property type="entry name" value="PROTEIN SORTING-ASSOCIATED PROTEIN, PUTATIVE (DUF1162)-RELATED"/>
    <property type="match status" value="1"/>
</dbReference>
<evidence type="ECO:0000313" key="4">
    <source>
        <dbReference type="Proteomes" id="UP000653305"/>
    </source>
</evidence>
<name>A0A830BAB0_9LAMI</name>
<evidence type="ECO:0000256" key="2">
    <source>
        <dbReference type="SAM" id="Phobius"/>
    </source>
</evidence>
<dbReference type="OrthoDB" id="908656at2759"/>
<keyword evidence="2" id="KW-0472">Membrane</keyword>
<dbReference type="GO" id="GO:0045053">
    <property type="term" value="P:protein retention in Golgi apparatus"/>
    <property type="evidence" value="ECO:0007669"/>
    <property type="project" value="TreeGrafter"/>
</dbReference>
<evidence type="ECO:0008006" key="5">
    <source>
        <dbReference type="Google" id="ProtNLM"/>
    </source>
</evidence>
<dbReference type="PANTHER" id="PTHR16166">
    <property type="entry name" value="VACUOLAR PROTEIN SORTING-ASSOCIATED PROTEIN VPS13"/>
    <property type="match status" value="1"/>
</dbReference>
<organism evidence="3 4">
    <name type="scientific">Phtheirospermum japonicum</name>
    <dbReference type="NCBI Taxonomy" id="374723"/>
    <lineage>
        <taxon>Eukaryota</taxon>
        <taxon>Viridiplantae</taxon>
        <taxon>Streptophyta</taxon>
        <taxon>Embryophyta</taxon>
        <taxon>Tracheophyta</taxon>
        <taxon>Spermatophyta</taxon>
        <taxon>Magnoliopsida</taxon>
        <taxon>eudicotyledons</taxon>
        <taxon>Gunneridae</taxon>
        <taxon>Pentapetalae</taxon>
        <taxon>asterids</taxon>
        <taxon>lamiids</taxon>
        <taxon>Lamiales</taxon>
        <taxon>Orobanchaceae</taxon>
        <taxon>Orobanchaceae incertae sedis</taxon>
        <taxon>Phtheirospermum</taxon>
    </lineage>
</organism>
<dbReference type="InterPro" id="IPR026847">
    <property type="entry name" value="VPS13"/>
</dbReference>
<keyword evidence="4" id="KW-1185">Reference proteome</keyword>
<dbReference type="EMBL" id="BMAC01000025">
    <property type="protein sequence ID" value="GFP80965.1"/>
    <property type="molecule type" value="Genomic_DNA"/>
</dbReference>
<gene>
    <name evidence="3" type="ORF">PHJA_000239800</name>
</gene>
<feature type="region of interest" description="Disordered" evidence="1">
    <location>
        <begin position="952"/>
        <end position="972"/>
    </location>
</feature>
<protein>
    <recommendedName>
        <fullName evidence="5">Vacuolar protein sorting-associated protein 13 VPS13 adaptor binding domain-containing protein</fullName>
    </recommendedName>
</protein>
<reference evidence="3" key="1">
    <citation type="submission" date="2020-07" db="EMBL/GenBank/DDBJ databases">
        <title>Ethylene signaling mediates host invasion by parasitic plants.</title>
        <authorList>
            <person name="Yoshida S."/>
        </authorList>
    </citation>
    <scope>NUCLEOTIDE SEQUENCE</scope>
    <source>
        <strain evidence="3">Okayama</strain>
    </source>
</reference>
<keyword evidence="2" id="KW-1133">Transmembrane helix</keyword>
<proteinExistence type="predicted"/>